<evidence type="ECO:0000313" key="2">
    <source>
        <dbReference type="Proteomes" id="UP000051813"/>
    </source>
</evidence>
<sequence>MYIEGSVRRGGEKYLTLERCGYDFKPNKTQFVLKLGLAVSGQTTNSNFTAERYFSLPLN</sequence>
<comment type="caution">
    <text evidence="1">The sequence shown here is derived from an EMBL/GenBank/DDBJ whole genome shotgun (WGS) entry which is preliminary data.</text>
</comment>
<name>A0A0R2BPV5_9LACO</name>
<gene>
    <name evidence="1" type="ORF">FC84_GL000639</name>
</gene>
<dbReference type="PATRIC" id="fig|1423738.3.peg.648"/>
<organism evidence="1 2">
    <name type="scientific">Lapidilactobacillus dextrinicus DSM 20335</name>
    <dbReference type="NCBI Taxonomy" id="1423738"/>
    <lineage>
        <taxon>Bacteria</taxon>
        <taxon>Bacillati</taxon>
        <taxon>Bacillota</taxon>
        <taxon>Bacilli</taxon>
        <taxon>Lactobacillales</taxon>
        <taxon>Lactobacillaceae</taxon>
        <taxon>Lapidilactobacillus</taxon>
    </lineage>
</organism>
<evidence type="ECO:0000313" key="1">
    <source>
        <dbReference type="EMBL" id="KRM79940.1"/>
    </source>
</evidence>
<reference evidence="1 2" key="1">
    <citation type="journal article" date="2015" name="Genome Announc.">
        <title>Expanding the biotechnology potential of lactobacilli through comparative genomics of 213 strains and associated genera.</title>
        <authorList>
            <person name="Sun Z."/>
            <person name="Harris H.M."/>
            <person name="McCann A."/>
            <person name="Guo C."/>
            <person name="Argimon S."/>
            <person name="Zhang W."/>
            <person name="Yang X."/>
            <person name="Jeffery I.B."/>
            <person name="Cooney J.C."/>
            <person name="Kagawa T.F."/>
            <person name="Liu W."/>
            <person name="Song Y."/>
            <person name="Salvetti E."/>
            <person name="Wrobel A."/>
            <person name="Rasinkangas P."/>
            <person name="Parkhill J."/>
            <person name="Rea M.C."/>
            <person name="O'Sullivan O."/>
            <person name="Ritari J."/>
            <person name="Douillard F.P."/>
            <person name="Paul Ross R."/>
            <person name="Yang R."/>
            <person name="Briner A.E."/>
            <person name="Felis G.E."/>
            <person name="de Vos W.M."/>
            <person name="Barrangou R."/>
            <person name="Klaenhammer T.R."/>
            <person name="Caufield P.W."/>
            <person name="Cui Y."/>
            <person name="Zhang H."/>
            <person name="O'Toole P.W."/>
        </authorList>
    </citation>
    <scope>NUCLEOTIDE SEQUENCE [LARGE SCALE GENOMIC DNA]</scope>
    <source>
        <strain evidence="1 2">DSM 20335</strain>
    </source>
</reference>
<dbReference type="AlphaFoldDB" id="A0A0R2BPV5"/>
<proteinExistence type="predicted"/>
<keyword evidence="2" id="KW-1185">Reference proteome</keyword>
<dbReference type="EMBL" id="AYYK01000001">
    <property type="protein sequence ID" value="KRM79940.1"/>
    <property type="molecule type" value="Genomic_DNA"/>
</dbReference>
<dbReference type="Proteomes" id="UP000051813">
    <property type="component" value="Unassembled WGS sequence"/>
</dbReference>
<protein>
    <submittedName>
        <fullName evidence="1">Uncharacterized protein</fullName>
    </submittedName>
</protein>
<dbReference type="STRING" id="1423738.FC84_GL000639"/>
<accession>A0A0R2BPV5</accession>